<dbReference type="GO" id="GO:0003677">
    <property type="term" value="F:DNA binding"/>
    <property type="evidence" value="ECO:0007669"/>
    <property type="project" value="InterPro"/>
</dbReference>
<feature type="region of interest" description="Disordered" evidence="3">
    <location>
        <begin position="124"/>
        <end position="143"/>
    </location>
</feature>
<dbReference type="Proteomes" id="UP000522262">
    <property type="component" value="Unassembled WGS sequence"/>
</dbReference>
<name>A0A8H5MW68_9HYPO</name>
<dbReference type="Pfam" id="PF04082">
    <property type="entry name" value="Fungal_trans"/>
    <property type="match status" value="1"/>
</dbReference>
<reference evidence="5 6" key="1">
    <citation type="submission" date="2020-05" db="EMBL/GenBank/DDBJ databases">
        <title>Identification and distribution of gene clusters putatively required for synthesis of sphingolipid metabolism inhibitors in phylogenetically diverse species of the filamentous fungus Fusarium.</title>
        <authorList>
            <person name="Kim H.-S."/>
            <person name="Busman M."/>
            <person name="Brown D.W."/>
            <person name="Divon H."/>
            <person name="Uhlig S."/>
            <person name="Proctor R.H."/>
        </authorList>
    </citation>
    <scope>NUCLEOTIDE SEQUENCE [LARGE SCALE GENOMIC DNA]</scope>
    <source>
        <strain evidence="5 6">NRRL 53147</strain>
    </source>
</reference>
<dbReference type="SMART" id="SM00906">
    <property type="entry name" value="Fungal_trans"/>
    <property type="match status" value="1"/>
</dbReference>
<evidence type="ECO:0000256" key="3">
    <source>
        <dbReference type="SAM" id="MobiDB-lite"/>
    </source>
</evidence>
<dbReference type="PANTHER" id="PTHR31001:SF57">
    <property type="entry name" value="ZN(II)2CYS6 TRANSCRIPTION FACTOR (EUROFUNG)"/>
    <property type="match status" value="1"/>
</dbReference>
<comment type="caution">
    <text evidence="5">The sequence shown here is derived from an EMBL/GenBank/DDBJ whole genome shotgun (WGS) entry which is preliminary data.</text>
</comment>
<feature type="compositionally biased region" description="Polar residues" evidence="3">
    <location>
        <begin position="666"/>
        <end position="677"/>
    </location>
</feature>
<protein>
    <submittedName>
        <fullName evidence="5">Bikaverin cluster-transcription factor</fullName>
    </submittedName>
</protein>
<feature type="domain" description="Xylanolytic transcriptional activator regulatory" evidence="4">
    <location>
        <begin position="352"/>
        <end position="425"/>
    </location>
</feature>
<gene>
    <name evidence="5" type="ORF">FMEXI_6470</name>
</gene>
<evidence type="ECO:0000313" key="5">
    <source>
        <dbReference type="EMBL" id="KAF5544641.1"/>
    </source>
</evidence>
<dbReference type="CDD" id="cd12148">
    <property type="entry name" value="fungal_TF_MHR"/>
    <property type="match status" value="1"/>
</dbReference>
<sequence>MANFVSVFAVSLTRAPRITYATAGPIAALESICGASSRTIVRCLVRPILSPLRRSTRPLSTSLESVIQIDKTDTQLPGPLGSEVNCIYPPGRGRAPKRPKRSLAPQLSERLSRLESIIGQFGAAARENQDTPQTAQDSDGHSFEQDFSRLKVDESKSYYVNNALWVTLSNEVEELRDLLFEPASEDAGYEPSISSSATTAATSPSSPQLGLNAAIFGYRAIASPLYHYHPSLQQAVTLFAAFSENVAPLVRIFHMPTLTRIYWDAIASLGTVDKHTETLLFTIHYSAVISLNPEQCLNILDETREAALERYRFAVEQALAQGNLLSTQSMTMLQAAVLFLSALPNEDDSRAAWALTSLVFHIARTMGLHRDGTIFGLKPFETELRRRLWWQICIIDSRSSEYHCNEPIAQGFITDTKPPLHINDVDLSPEMVEPPAGRWDHATDMTLTLIRCEAIQTGLKLGRMRHKHNKASDDGGTTRVDDTSDSPKTLAQELESRLRDKYLPICDTSVPFQLLSSAVAQIILGRFWLITQYSVVSREKDVDGRNTSNQFPPTPNTAGQLENKVRDELFQTSIRILEVSGMLLTSKEIIQFTWYSKTHIQWGAMAFVLSELCARPQSLQCEQAWDCVTTVYEGWKVDESRQDETRLALWRPIKRLMAKARYVKEMQQTKPGRSSNAGRKVQRRDPVLYSPSPGLFSQYPTPAYSNSWYGPLQQTPASMSASDASLPRLAAVPLDSSGQSDALQRVLGTETLGPFMDMIPEWPWVDAEHGASSLAGFDLGPPRFS</sequence>
<dbReference type="EMBL" id="JAAOAM010000137">
    <property type="protein sequence ID" value="KAF5544641.1"/>
    <property type="molecule type" value="Genomic_DNA"/>
</dbReference>
<dbReference type="InterPro" id="IPR007219">
    <property type="entry name" value="XnlR_reg_dom"/>
</dbReference>
<organism evidence="5 6">
    <name type="scientific">Fusarium mexicanum</name>
    <dbReference type="NCBI Taxonomy" id="751941"/>
    <lineage>
        <taxon>Eukaryota</taxon>
        <taxon>Fungi</taxon>
        <taxon>Dikarya</taxon>
        <taxon>Ascomycota</taxon>
        <taxon>Pezizomycotina</taxon>
        <taxon>Sordariomycetes</taxon>
        <taxon>Hypocreomycetidae</taxon>
        <taxon>Hypocreales</taxon>
        <taxon>Nectriaceae</taxon>
        <taxon>Fusarium</taxon>
        <taxon>Fusarium fujikuroi species complex</taxon>
    </lineage>
</organism>
<comment type="subcellular location">
    <subcellularLocation>
        <location evidence="1">Nucleus</location>
    </subcellularLocation>
</comment>
<feature type="region of interest" description="Disordered" evidence="3">
    <location>
        <begin position="186"/>
        <end position="206"/>
    </location>
</feature>
<feature type="region of interest" description="Disordered" evidence="3">
    <location>
        <begin position="465"/>
        <end position="487"/>
    </location>
</feature>
<evidence type="ECO:0000259" key="4">
    <source>
        <dbReference type="SMART" id="SM00906"/>
    </source>
</evidence>
<dbReference type="PANTHER" id="PTHR31001">
    <property type="entry name" value="UNCHARACTERIZED TRANSCRIPTIONAL REGULATORY PROTEIN"/>
    <property type="match status" value="1"/>
</dbReference>
<feature type="compositionally biased region" description="Low complexity" evidence="3">
    <location>
        <begin position="191"/>
        <end position="206"/>
    </location>
</feature>
<proteinExistence type="predicted"/>
<dbReference type="GO" id="GO:0006351">
    <property type="term" value="P:DNA-templated transcription"/>
    <property type="evidence" value="ECO:0007669"/>
    <property type="project" value="InterPro"/>
</dbReference>
<accession>A0A8H5MW68</accession>
<evidence type="ECO:0000313" key="6">
    <source>
        <dbReference type="Proteomes" id="UP000522262"/>
    </source>
</evidence>
<dbReference type="InterPro" id="IPR050613">
    <property type="entry name" value="Sec_Metabolite_Reg"/>
</dbReference>
<keyword evidence="2" id="KW-0539">Nucleus</keyword>
<feature type="region of interest" description="Disordered" evidence="3">
    <location>
        <begin position="665"/>
        <end position="685"/>
    </location>
</feature>
<dbReference type="AlphaFoldDB" id="A0A8H5MW68"/>
<keyword evidence="6" id="KW-1185">Reference proteome</keyword>
<dbReference type="GO" id="GO:0005634">
    <property type="term" value="C:nucleus"/>
    <property type="evidence" value="ECO:0007669"/>
    <property type="project" value="UniProtKB-SubCell"/>
</dbReference>
<evidence type="ECO:0000256" key="1">
    <source>
        <dbReference type="ARBA" id="ARBA00004123"/>
    </source>
</evidence>
<evidence type="ECO:0000256" key="2">
    <source>
        <dbReference type="ARBA" id="ARBA00023242"/>
    </source>
</evidence>
<dbReference type="GO" id="GO:0008270">
    <property type="term" value="F:zinc ion binding"/>
    <property type="evidence" value="ECO:0007669"/>
    <property type="project" value="InterPro"/>
</dbReference>